<evidence type="ECO:0000313" key="2">
    <source>
        <dbReference type="Proteomes" id="UP000245629"/>
    </source>
</evidence>
<keyword evidence="1" id="KW-0614">Plasmid</keyword>
<dbReference type="EMBL" id="CP029358">
    <property type="protein sequence ID" value="AWK89963.1"/>
    <property type="molecule type" value="Genomic_DNA"/>
</dbReference>
<dbReference type="PANTHER" id="PTHR33973">
    <property type="entry name" value="OS07G0153300 PROTEIN"/>
    <property type="match status" value="1"/>
</dbReference>
<dbReference type="AlphaFoldDB" id="A0A2S2CZM2"/>
<name>A0A2S2CZM2_9PROT</name>
<accession>A0A2S2CZM2</accession>
<gene>
    <name evidence="1" type="ORF">DEW08_28550</name>
</gene>
<protein>
    <submittedName>
        <fullName evidence="1">DUF1365 domain-containing protein</fullName>
    </submittedName>
</protein>
<dbReference type="PANTHER" id="PTHR33973:SF4">
    <property type="entry name" value="OS07G0153300 PROTEIN"/>
    <property type="match status" value="1"/>
</dbReference>
<reference evidence="2" key="1">
    <citation type="submission" date="2018-05" db="EMBL/GenBank/DDBJ databases">
        <title>Azospirillum thermophila sp. nov., a novel isolated from hot spring.</title>
        <authorList>
            <person name="Zhao Z."/>
        </authorList>
    </citation>
    <scope>NUCLEOTIDE SEQUENCE [LARGE SCALE GENOMIC DNA]</scope>
    <source>
        <strain evidence="2">CFH 70021</strain>
        <plasmid evidence="2">unnamed3</plasmid>
    </source>
</reference>
<organism evidence="1 2">
    <name type="scientific">Azospirillum thermophilum</name>
    <dbReference type="NCBI Taxonomy" id="2202148"/>
    <lineage>
        <taxon>Bacteria</taxon>
        <taxon>Pseudomonadati</taxon>
        <taxon>Pseudomonadota</taxon>
        <taxon>Alphaproteobacteria</taxon>
        <taxon>Rhodospirillales</taxon>
        <taxon>Azospirillaceae</taxon>
        <taxon>Azospirillum</taxon>
    </lineage>
</organism>
<proteinExistence type="predicted"/>
<dbReference type="RefSeq" id="WP_109333789.1">
    <property type="nucleotide sequence ID" value="NZ_CP029358.1"/>
</dbReference>
<evidence type="ECO:0000313" key="1">
    <source>
        <dbReference type="EMBL" id="AWK89963.1"/>
    </source>
</evidence>
<geneLocation type="plasmid" evidence="1 2">
    <name>unnamed3</name>
</geneLocation>
<dbReference type="OrthoDB" id="9778801at2"/>
<sequence>MADPSLPDFASALYVGTVVHRRLKPVRHRLSYRVFSLLADLEELPELDRRLRLFSHNRAGLLGFRDRDHGPGDGRPLRAWADAQLDRAGIEGGGPVRILCFPRVLGFVFNPLSVWFCHRRDGSLSAILHEVTNTFGQRHSYLIPAAVGPDGLVRQSCDKRFYVSPFMAMETAYQFRIRPPGEHLAVAIHQTDAEGAVLHASLAARRVDLSDAALLRAWARHPLMTAKVVAGIHWEALHLWRKGLRLHPRPEPPAEPVTVVPTAAPAALSSATPSSSAREFAA</sequence>
<dbReference type="Proteomes" id="UP000245629">
    <property type="component" value="Plasmid unnamed3"/>
</dbReference>
<dbReference type="KEGG" id="azz:DEW08_28550"/>
<dbReference type="Pfam" id="PF07103">
    <property type="entry name" value="DUF1365"/>
    <property type="match status" value="1"/>
</dbReference>
<keyword evidence="2" id="KW-1185">Reference proteome</keyword>
<dbReference type="InterPro" id="IPR010775">
    <property type="entry name" value="DUF1365"/>
</dbReference>